<evidence type="ECO:0000313" key="1">
    <source>
        <dbReference type="EMBL" id="MSS17920.1"/>
    </source>
</evidence>
<keyword evidence="2" id="KW-1185">Reference proteome</keyword>
<gene>
    <name evidence="1" type="ORF">FYJ29_09160</name>
</gene>
<dbReference type="RefSeq" id="WP_154328866.1">
    <property type="nucleotide sequence ID" value="NZ_CP045696.1"/>
</dbReference>
<evidence type="ECO:0000313" key="2">
    <source>
        <dbReference type="Proteomes" id="UP000483362"/>
    </source>
</evidence>
<comment type="caution">
    <text evidence="1">The sequence shown here is derived from an EMBL/GenBank/DDBJ whole genome shotgun (WGS) entry which is preliminary data.</text>
</comment>
<proteinExistence type="predicted"/>
<evidence type="ECO:0008006" key="3">
    <source>
        <dbReference type="Google" id="ProtNLM"/>
    </source>
</evidence>
<accession>A0A6L5XBZ5</accession>
<sequence length="367" mass="41233">MQKIYLFNPDHDLALAQGGDHYVAPPHARQLQHDLAALPLWYADAGSLLVVPDVEAKSWVNDMQSRVMAILPQEIKNHATATFFPWGWNRVERKRLIRLGAQPESLPAERVLDHLRQLSHRRTTILIHHELEQRLEKKFSPVPVEVDTLQAVLDFASRHPGCYVKTPWSGSGKGVYHVVDATDPYFRNWCNGALKRQGSLLCETGLDKTADFALEFYCNGSDVDFVGYSVFSTDFHSQYNHGLVETTSNLSKLIKKQCPAIDDIKACLVEILGTIIDPGYLGHVGIDMILYRDDRGDIKLDPCVEMNLRTTMGVVSSAVGMMMGKRGQFSIAHSSTGFQDGEVANRLYLTPIFSDTKYCAYIDFNTE</sequence>
<dbReference type="Proteomes" id="UP000483362">
    <property type="component" value="Unassembled WGS sequence"/>
</dbReference>
<name>A0A6L5XBZ5_9BACT</name>
<organism evidence="1 2">
    <name type="scientific">Sodaliphilus pleomorphus</name>
    <dbReference type="NCBI Taxonomy" id="2606626"/>
    <lineage>
        <taxon>Bacteria</taxon>
        <taxon>Pseudomonadati</taxon>
        <taxon>Bacteroidota</taxon>
        <taxon>Bacteroidia</taxon>
        <taxon>Bacteroidales</taxon>
        <taxon>Muribaculaceae</taxon>
        <taxon>Sodaliphilus</taxon>
    </lineage>
</organism>
<dbReference type="EMBL" id="VULT01000013">
    <property type="protein sequence ID" value="MSS17920.1"/>
    <property type="molecule type" value="Genomic_DNA"/>
</dbReference>
<protein>
    <recommendedName>
        <fullName evidence="3">ATP-grasp domain-containing protein</fullName>
    </recommendedName>
</protein>
<dbReference type="AlphaFoldDB" id="A0A6L5XBZ5"/>
<reference evidence="1 2" key="1">
    <citation type="submission" date="2019-08" db="EMBL/GenBank/DDBJ databases">
        <title>In-depth cultivation of the pig gut microbiome towards novel bacterial diversity and tailored functional studies.</title>
        <authorList>
            <person name="Wylensek D."/>
            <person name="Hitch T.C.A."/>
            <person name="Clavel T."/>
        </authorList>
    </citation>
    <scope>NUCLEOTIDE SEQUENCE [LARGE SCALE GENOMIC DNA]</scope>
    <source>
        <strain evidence="1 2">Oil-RF-744-WCA-WT-10</strain>
    </source>
</reference>
<dbReference type="SUPFAM" id="SSF56059">
    <property type="entry name" value="Glutathione synthetase ATP-binding domain-like"/>
    <property type="match status" value="1"/>
</dbReference>